<sequence>MRAVRVVTGRRGKPVRKRGGGYAARTKGRSSNVPPRCPLISNKQGGGLVRRRPRDDDGTSPRRLSHDTGHEYATLHQLPRQSNAPAARDYSRAVHAERRSEFAF</sequence>
<reference evidence="2" key="1">
    <citation type="submission" date="2022-03" db="EMBL/GenBank/DDBJ databases">
        <authorList>
            <person name="Martin H S."/>
        </authorList>
    </citation>
    <scope>NUCLEOTIDE SEQUENCE</scope>
</reference>
<feature type="region of interest" description="Disordered" evidence="1">
    <location>
        <begin position="1"/>
        <end position="92"/>
    </location>
</feature>
<feature type="non-terminal residue" evidence="2">
    <location>
        <position position="104"/>
    </location>
</feature>
<dbReference type="EMBL" id="OW152816">
    <property type="protein sequence ID" value="CAH2067044.1"/>
    <property type="molecule type" value="Genomic_DNA"/>
</dbReference>
<protein>
    <submittedName>
        <fullName evidence="2">Uncharacterized protein</fullName>
    </submittedName>
</protein>
<name>A0ABN8J1F5_9NEOP</name>
<keyword evidence="3" id="KW-1185">Reference proteome</keyword>
<evidence type="ECO:0000256" key="1">
    <source>
        <dbReference type="SAM" id="MobiDB-lite"/>
    </source>
</evidence>
<evidence type="ECO:0000313" key="2">
    <source>
        <dbReference type="EMBL" id="CAH2067044.1"/>
    </source>
</evidence>
<accession>A0ABN8J1F5</accession>
<gene>
    <name evidence="2" type="ORF">IPOD504_LOCUS13699</name>
</gene>
<dbReference type="Proteomes" id="UP000837857">
    <property type="component" value="Chromosome 4"/>
</dbReference>
<feature type="compositionally biased region" description="Basic and acidic residues" evidence="1">
    <location>
        <begin position="53"/>
        <end position="70"/>
    </location>
</feature>
<organism evidence="2 3">
    <name type="scientific">Iphiclides podalirius</name>
    <name type="common">scarce swallowtail</name>
    <dbReference type="NCBI Taxonomy" id="110791"/>
    <lineage>
        <taxon>Eukaryota</taxon>
        <taxon>Metazoa</taxon>
        <taxon>Ecdysozoa</taxon>
        <taxon>Arthropoda</taxon>
        <taxon>Hexapoda</taxon>
        <taxon>Insecta</taxon>
        <taxon>Pterygota</taxon>
        <taxon>Neoptera</taxon>
        <taxon>Endopterygota</taxon>
        <taxon>Lepidoptera</taxon>
        <taxon>Glossata</taxon>
        <taxon>Ditrysia</taxon>
        <taxon>Papilionoidea</taxon>
        <taxon>Papilionidae</taxon>
        <taxon>Papilioninae</taxon>
        <taxon>Iphiclides</taxon>
    </lineage>
</organism>
<proteinExistence type="predicted"/>
<feature type="compositionally biased region" description="Basic residues" evidence="1">
    <location>
        <begin position="8"/>
        <end position="19"/>
    </location>
</feature>
<evidence type="ECO:0000313" key="3">
    <source>
        <dbReference type="Proteomes" id="UP000837857"/>
    </source>
</evidence>